<keyword evidence="3 7" id="KW-0812">Transmembrane</keyword>
<comment type="subcellular location">
    <subcellularLocation>
        <location evidence="1">Mitochondrion membrane</location>
        <topology evidence="1">Single-pass membrane protein</topology>
    </subcellularLocation>
</comment>
<keyword evidence="5 7" id="KW-0496">Mitochondrion</keyword>
<sequence length="88" mass="10413">MDKEEMPPVDFDKEKKLSSLQRHLAKRIHELNLKRAVRMIEIRKTNRWMATGLFAGVFGIYFYTIHAVKQEKFLDDFELPETVSTEQA</sequence>
<name>A0A8J2HG61_COTCN</name>
<keyword evidence="4 7" id="KW-1133">Transmembrane helix</keyword>
<accession>A0A8J2HG61</accession>
<dbReference type="PANTHER" id="PTHR15642:SF3">
    <property type="entry name" value="CYTOCHROME C OXIDASE ASSEMBLY FACTOR 3 HOMOLOG, MITOCHONDRIAL"/>
    <property type="match status" value="1"/>
</dbReference>
<evidence type="ECO:0000256" key="7">
    <source>
        <dbReference type="RuleBase" id="RU367056"/>
    </source>
</evidence>
<evidence type="ECO:0000256" key="4">
    <source>
        <dbReference type="ARBA" id="ARBA00022989"/>
    </source>
</evidence>
<keyword evidence="6 7" id="KW-0472">Membrane</keyword>
<dbReference type="Proteomes" id="UP000786811">
    <property type="component" value="Unassembled WGS sequence"/>
</dbReference>
<feature type="transmembrane region" description="Helical" evidence="7">
    <location>
        <begin position="48"/>
        <end position="68"/>
    </location>
</feature>
<comment type="function">
    <text evidence="7">Required for assembly of cytochrome c oxidase (complex IV).</text>
</comment>
<dbReference type="AlphaFoldDB" id="A0A8J2HG61"/>
<organism evidence="9 10">
    <name type="scientific">Cotesia congregata</name>
    <name type="common">Parasitoid wasp</name>
    <name type="synonym">Apanteles congregatus</name>
    <dbReference type="NCBI Taxonomy" id="51543"/>
    <lineage>
        <taxon>Eukaryota</taxon>
        <taxon>Metazoa</taxon>
        <taxon>Ecdysozoa</taxon>
        <taxon>Arthropoda</taxon>
        <taxon>Hexapoda</taxon>
        <taxon>Insecta</taxon>
        <taxon>Pterygota</taxon>
        <taxon>Neoptera</taxon>
        <taxon>Endopterygota</taxon>
        <taxon>Hymenoptera</taxon>
        <taxon>Apocrita</taxon>
        <taxon>Ichneumonoidea</taxon>
        <taxon>Braconidae</taxon>
        <taxon>Microgastrinae</taxon>
        <taxon>Cotesia</taxon>
    </lineage>
</organism>
<dbReference type="PANTHER" id="PTHR15642">
    <property type="entry name" value="CYTOCHROME C OXIDASE ASSEMBLY FACTOR 3, MITOCHONDRIAL"/>
    <property type="match status" value="1"/>
</dbReference>
<dbReference type="InterPro" id="IPR041752">
    <property type="entry name" value="Coa3"/>
</dbReference>
<comment type="caution">
    <text evidence="9">The sequence shown here is derived from an EMBL/GenBank/DDBJ whole genome shotgun (WGS) entry which is preliminary data.</text>
</comment>
<evidence type="ECO:0000259" key="8">
    <source>
        <dbReference type="Pfam" id="PF09813"/>
    </source>
</evidence>
<evidence type="ECO:0000256" key="6">
    <source>
        <dbReference type="ARBA" id="ARBA00023136"/>
    </source>
</evidence>
<keyword evidence="7" id="KW-0999">Mitochondrion inner membrane</keyword>
<protein>
    <recommendedName>
        <fullName evidence="7">Cytochrome c oxidase assembly factor 3</fullName>
    </recommendedName>
</protein>
<evidence type="ECO:0000256" key="5">
    <source>
        <dbReference type="ARBA" id="ARBA00023128"/>
    </source>
</evidence>
<evidence type="ECO:0000256" key="2">
    <source>
        <dbReference type="ARBA" id="ARBA00007035"/>
    </source>
</evidence>
<feature type="domain" description="Cytochrome c oxidase assembly factor 3 mitochondrial coiled-coil" evidence="8">
    <location>
        <begin position="32"/>
        <end position="78"/>
    </location>
</feature>
<dbReference type="GO" id="GO:0033617">
    <property type="term" value="P:mitochondrial respiratory chain complex IV assembly"/>
    <property type="evidence" value="ECO:0007669"/>
    <property type="project" value="UniProtKB-UniRule"/>
</dbReference>
<evidence type="ECO:0000313" key="10">
    <source>
        <dbReference type="Proteomes" id="UP000786811"/>
    </source>
</evidence>
<dbReference type="GO" id="GO:0005743">
    <property type="term" value="C:mitochondrial inner membrane"/>
    <property type="evidence" value="ECO:0007669"/>
    <property type="project" value="UniProtKB-UniRule"/>
</dbReference>
<dbReference type="OrthoDB" id="10018333at2759"/>
<comment type="similarity">
    <text evidence="2 7">Belongs to the COA3 family.</text>
</comment>
<dbReference type="Pfam" id="PF09813">
    <property type="entry name" value="Coa3_cc"/>
    <property type="match status" value="1"/>
</dbReference>
<evidence type="ECO:0000313" key="9">
    <source>
        <dbReference type="EMBL" id="CAG5097749.1"/>
    </source>
</evidence>
<gene>
    <name evidence="9" type="ORF">HICCMSTLAB_LOCUS8858</name>
</gene>
<dbReference type="InterPro" id="IPR018628">
    <property type="entry name" value="Coa3_CC"/>
</dbReference>
<comment type="subunit">
    <text evidence="7">Component of 250-400 kDa complexes called cytochrome oxidase assembly intermediates or COA complexes.</text>
</comment>
<dbReference type="EMBL" id="CAJNRD030001121">
    <property type="protein sequence ID" value="CAG5097749.1"/>
    <property type="molecule type" value="Genomic_DNA"/>
</dbReference>
<evidence type="ECO:0000256" key="3">
    <source>
        <dbReference type="ARBA" id="ARBA00022692"/>
    </source>
</evidence>
<keyword evidence="10" id="KW-1185">Reference proteome</keyword>
<evidence type="ECO:0000256" key="1">
    <source>
        <dbReference type="ARBA" id="ARBA00004304"/>
    </source>
</evidence>
<proteinExistence type="inferred from homology"/>
<reference evidence="9" key="1">
    <citation type="submission" date="2021-04" db="EMBL/GenBank/DDBJ databases">
        <authorList>
            <person name="Chebbi M.A.C M."/>
        </authorList>
    </citation>
    <scope>NUCLEOTIDE SEQUENCE</scope>
</reference>